<dbReference type="Proteomes" id="UP001153292">
    <property type="component" value="Chromosome 13"/>
</dbReference>
<sequence length="209" mass="23788">MGGKLPPGAKVAPEPQPLNTKKEEKKEDKKQKENKKKWERCEDRCPGDPWAYCIVLWCACAMSLISSGYSLYKQQGLQDRLSLLEEQHLALRSAVLEPQQPLLDRLRREVLSRPPPSYWRPRRSIRDYGDCVCPAATKTSRDEFTNGVNETLSAGDYTKAVTDTTFDSLKLPVGMGAPARRELSLQEIIENVPRYGYETDIVFYSLYSL</sequence>
<feature type="compositionally biased region" description="Basic and acidic residues" evidence="1">
    <location>
        <begin position="20"/>
        <end position="31"/>
    </location>
</feature>
<organism evidence="2 3">
    <name type="scientific">Chilo suppressalis</name>
    <name type="common">Asiatic rice borer moth</name>
    <dbReference type="NCBI Taxonomy" id="168631"/>
    <lineage>
        <taxon>Eukaryota</taxon>
        <taxon>Metazoa</taxon>
        <taxon>Ecdysozoa</taxon>
        <taxon>Arthropoda</taxon>
        <taxon>Hexapoda</taxon>
        <taxon>Insecta</taxon>
        <taxon>Pterygota</taxon>
        <taxon>Neoptera</taxon>
        <taxon>Endopterygota</taxon>
        <taxon>Lepidoptera</taxon>
        <taxon>Glossata</taxon>
        <taxon>Ditrysia</taxon>
        <taxon>Pyraloidea</taxon>
        <taxon>Crambidae</taxon>
        <taxon>Crambinae</taxon>
        <taxon>Chilo</taxon>
    </lineage>
</organism>
<protein>
    <submittedName>
        <fullName evidence="2">Uncharacterized protein</fullName>
    </submittedName>
</protein>
<accession>A0ABN8B094</accession>
<reference evidence="2" key="1">
    <citation type="submission" date="2021-12" db="EMBL/GenBank/DDBJ databases">
        <authorList>
            <person name="King R."/>
        </authorList>
    </citation>
    <scope>NUCLEOTIDE SEQUENCE</scope>
</reference>
<feature type="region of interest" description="Disordered" evidence="1">
    <location>
        <begin position="1"/>
        <end position="38"/>
    </location>
</feature>
<evidence type="ECO:0000256" key="1">
    <source>
        <dbReference type="SAM" id="MobiDB-lite"/>
    </source>
</evidence>
<gene>
    <name evidence="2" type="ORF">CHILSU_LOCUS2395</name>
</gene>
<keyword evidence="3" id="KW-1185">Reference proteome</keyword>
<name>A0ABN8B094_CHISP</name>
<evidence type="ECO:0000313" key="3">
    <source>
        <dbReference type="Proteomes" id="UP001153292"/>
    </source>
</evidence>
<proteinExistence type="predicted"/>
<evidence type="ECO:0000313" key="2">
    <source>
        <dbReference type="EMBL" id="CAH0399259.1"/>
    </source>
</evidence>
<dbReference type="EMBL" id="OU963906">
    <property type="protein sequence ID" value="CAH0399259.1"/>
    <property type="molecule type" value="Genomic_DNA"/>
</dbReference>